<dbReference type="Pfam" id="PF00078">
    <property type="entry name" value="RVT_1"/>
    <property type="match status" value="1"/>
</dbReference>
<proteinExistence type="predicted"/>
<gene>
    <name evidence="3" type="ORF">KIW84_031047</name>
</gene>
<reference evidence="3 4" key="1">
    <citation type="journal article" date="2022" name="Nat. Genet.">
        <title>Improved pea reference genome and pan-genome highlight genomic features and evolutionary characteristics.</title>
        <authorList>
            <person name="Yang T."/>
            <person name="Liu R."/>
            <person name="Luo Y."/>
            <person name="Hu S."/>
            <person name="Wang D."/>
            <person name="Wang C."/>
            <person name="Pandey M.K."/>
            <person name="Ge S."/>
            <person name="Xu Q."/>
            <person name="Li N."/>
            <person name="Li G."/>
            <person name="Huang Y."/>
            <person name="Saxena R.K."/>
            <person name="Ji Y."/>
            <person name="Li M."/>
            <person name="Yan X."/>
            <person name="He Y."/>
            <person name="Liu Y."/>
            <person name="Wang X."/>
            <person name="Xiang C."/>
            <person name="Varshney R.K."/>
            <person name="Ding H."/>
            <person name="Gao S."/>
            <person name="Zong X."/>
        </authorList>
    </citation>
    <scope>NUCLEOTIDE SEQUENCE [LARGE SCALE GENOMIC DNA]</scope>
    <source>
        <strain evidence="3 4">cv. Zhongwan 6</strain>
    </source>
</reference>
<dbReference type="Gene3D" id="3.10.10.10">
    <property type="entry name" value="HIV Type 1 Reverse Transcriptase, subunit A, domain 1"/>
    <property type="match status" value="1"/>
</dbReference>
<dbReference type="CDD" id="cd00303">
    <property type="entry name" value="retropepsin_like"/>
    <property type="match status" value="1"/>
</dbReference>
<dbReference type="EMBL" id="JAMSHJ010000003">
    <property type="protein sequence ID" value="KAI5425097.1"/>
    <property type="molecule type" value="Genomic_DNA"/>
</dbReference>
<dbReference type="PANTHER" id="PTHR32108:SF9">
    <property type="entry name" value="REVERSE TRANSCRIPTASE RNASE H-LIKE DOMAIN-CONTAINING PROTEIN"/>
    <property type="match status" value="1"/>
</dbReference>
<dbReference type="InterPro" id="IPR000477">
    <property type="entry name" value="RT_dom"/>
</dbReference>
<dbReference type="SUPFAM" id="SSF50630">
    <property type="entry name" value="Acid proteases"/>
    <property type="match status" value="1"/>
</dbReference>
<dbReference type="SUPFAM" id="SSF56672">
    <property type="entry name" value="DNA/RNA polymerases"/>
    <property type="match status" value="1"/>
</dbReference>
<accession>A0A9D4XRB5</accession>
<feature type="domain" description="Reverse transcriptase" evidence="2">
    <location>
        <begin position="974"/>
        <end position="1063"/>
    </location>
</feature>
<sequence length="1064" mass="119519">MTKIFLKTLSSFYYERMIASAPSDFTEMVNMGMRLEEGVREGRLTRDEGSSAKRYGSFTKKKEGEAHVVSSHVKRRPSVKRKITRPFNNQHQVAHIAPAFREAQHYQQPQTQQYQQQQQRLQQQAYQPRNDNNNASTSHERKRVTFDPIPMTYAELYPSLIDRKLITPRDPPVVPANPQWWYKPELHCVYHSGAPGHDIENCYPLKTKVQDLVRSGILFFEDVGPNVKKNPLPEHGKSVNMVQDCPGKYKVKYVSHIRQSLVELHRLLCDYSHYEHDHDRCRVCSVNQRGCCQVRRDVQEMLDEGVIEILQNRNVDEDAPEVNVIYPVFRIPEPVLIKYDGSKQKVSPALIIKPAGPVPYSSEKAVPYRYNAVAMENGKEVSLPSSSVVNIADVSGLTRSGHVFAAPLKPQADARGSMDADFVERPIGNAVSAPNPAHVAKPSSTLKTPASVGPSGNTKEDCDEMLRLIKRSEYNVVDQLLKTPSKISVLSLLLNSEPHREALQKVLDVAYVYHDVTLEQFDSIVANITACNNLSFCDSDLPEEGRDHNLALHISMSCKDDAMSNVLVDTGSSLNVLPKTTLAKLSYQGPPMRQSGVVVKAFDGSRKTVIGEVDLPVKIGPSDFQITFQVMDIHPSYSCLLGRPWIHEAGAVTSTLHQKLKFVKDKKLVVVGGEKALLVIHLSSFSYIDVEDEVGTPFQALSITEPVEKRTPSFASYKDAKLAIDYGATAGLGQMIKLEDNKSRAGIGYSSGVFNKKGLFKSEGFIHTSQDEEADAILEEDEEDSGNFVIPGGICNNWVTVDIPTVIHKSKLIKPIEHNDPTPSPNFEFPVFEAKEDDVEEIPDEITRLLEHEEKIIQPHLENLETVSLGSEDCVREVKIGALPEESVKKGLIELLREYVDVFSWSYEDMPGLDTDIVQHFLPLKPECVPVKQKLRRTHLDMAVKIKEEVQKQIDEGFLVTSTYPQWVANIVPVPKKDGKVRMCVDYRDLNKASPKDDFPLPHIDMLVDNTAKFKVLSFMDGFSGYNQIKMAPEDMEKTTFITPWGTFCYRVMPFSLKNAGATY</sequence>
<dbReference type="InterPro" id="IPR043502">
    <property type="entry name" value="DNA/RNA_pol_sf"/>
</dbReference>
<name>A0A9D4XRB5_PEA</name>
<feature type="compositionally biased region" description="Low complexity" evidence="1">
    <location>
        <begin position="105"/>
        <end position="127"/>
    </location>
</feature>
<dbReference type="PROSITE" id="PS00141">
    <property type="entry name" value="ASP_PROTEASE"/>
    <property type="match status" value="1"/>
</dbReference>
<organism evidence="3 4">
    <name type="scientific">Pisum sativum</name>
    <name type="common">Garden pea</name>
    <name type="synonym">Lathyrus oleraceus</name>
    <dbReference type="NCBI Taxonomy" id="3888"/>
    <lineage>
        <taxon>Eukaryota</taxon>
        <taxon>Viridiplantae</taxon>
        <taxon>Streptophyta</taxon>
        <taxon>Embryophyta</taxon>
        <taxon>Tracheophyta</taxon>
        <taxon>Spermatophyta</taxon>
        <taxon>Magnoliopsida</taxon>
        <taxon>eudicotyledons</taxon>
        <taxon>Gunneridae</taxon>
        <taxon>Pentapetalae</taxon>
        <taxon>rosids</taxon>
        <taxon>fabids</taxon>
        <taxon>Fabales</taxon>
        <taxon>Fabaceae</taxon>
        <taxon>Papilionoideae</taxon>
        <taxon>50 kb inversion clade</taxon>
        <taxon>NPAAA clade</taxon>
        <taxon>Hologalegina</taxon>
        <taxon>IRL clade</taxon>
        <taxon>Fabeae</taxon>
        <taxon>Lathyrus</taxon>
    </lineage>
</organism>
<feature type="region of interest" description="Disordered" evidence="1">
    <location>
        <begin position="70"/>
        <end position="91"/>
    </location>
</feature>
<dbReference type="GO" id="GO:0006508">
    <property type="term" value="P:proteolysis"/>
    <property type="evidence" value="ECO:0007669"/>
    <property type="project" value="InterPro"/>
</dbReference>
<dbReference type="AlphaFoldDB" id="A0A9D4XRB5"/>
<comment type="caution">
    <text evidence="3">The sequence shown here is derived from an EMBL/GenBank/DDBJ whole genome shotgun (WGS) entry which is preliminary data.</text>
</comment>
<keyword evidence="4" id="KW-1185">Reference proteome</keyword>
<dbReference type="GO" id="GO:0004190">
    <property type="term" value="F:aspartic-type endopeptidase activity"/>
    <property type="evidence" value="ECO:0007669"/>
    <property type="project" value="InterPro"/>
</dbReference>
<feature type="region of interest" description="Disordered" evidence="1">
    <location>
        <begin position="104"/>
        <end position="143"/>
    </location>
</feature>
<protein>
    <recommendedName>
        <fullName evidence="2">Reverse transcriptase domain-containing protein</fullName>
    </recommendedName>
</protein>
<dbReference type="InterPro" id="IPR021109">
    <property type="entry name" value="Peptidase_aspartic_dom_sf"/>
</dbReference>
<feature type="region of interest" description="Disordered" evidence="1">
    <location>
        <begin position="433"/>
        <end position="459"/>
    </location>
</feature>
<evidence type="ECO:0000313" key="4">
    <source>
        <dbReference type="Proteomes" id="UP001058974"/>
    </source>
</evidence>
<dbReference type="Gramene" id="Psat03G0104700-T1">
    <property type="protein sequence ID" value="KAI5425097.1"/>
    <property type="gene ID" value="KIW84_031047"/>
</dbReference>
<evidence type="ECO:0000259" key="2">
    <source>
        <dbReference type="Pfam" id="PF00078"/>
    </source>
</evidence>
<evidence type="ECO:0000256" key="1">
    <source>
        <dbReference type="SAM" id="MobiDB-lite"/>
    </source>
</evidence>
<dbReference type="CDD" id="cd01647">
    <property type="entry name" value="RT_LTR"/>
    <property type="match status" value="1"/>
</dbReference>
<evidence type="ECO:0000313" key="3">
    <source>
        <dbReference type="EMBL" id="KAI5425097.1"/>
    </source>
</evidence>
<dbReference type="Gene3D" id="2.40.70.10">
    <property type="entry name" value="Acid Proteases"/>
    <property type="match status" value="1"/>
</dbReference>
<feature type="compositionally biased region" description="Basic residues" evidence="1">
    <location>
        <begin position="72"/>
        <end position="84"/>
    </location>
</feature>
<dbReference type="PANTHER" id="PTHR32108">
    <property type="entry name" value="DNA-DIRECTED RNA POLYMERASE SUBUNIT ALPHA"/>
    <property type="match status" value="1"/>
</dbReference>
<dbReference type="Proteomes" id="UP001058974">
    <property type="component" value="Chromosome 3"/>
</dbReference>
<dbReference type="InterPro" id="IPR001969">
    <property type="entry name" value="Aspartic_peptidase_AS"/>
</dbReference>